<accession>A0A0G1R0V3</accession>
<dbReference type="Gene3D" id="2.30.30.320">
    <property type="entry name" value="DUF1653-like domain"/>
    <property type="match status" value="1"/>
</dbReference>
<reference evidence="2 3" key="1">
    <citation type="journal article" date="2015" name="Nature">
        <title>rRNA introns, odd ribosomes, and small enigmatic genomes across a large radiation of phyla.</title>
        <authorList>
            <person name="Brown C.T."/>
            <person name="Hug L.A."/>
            <person name="Thomas B.C."/>
            <person name="Sharon I."/>
            <person name="Castelle C.J."/>
            <person name="Singh A."/>
            <person name="Wilkins M.J."/>
            <person name="Williams K.H."/>
            <person name="Banfield J.F."/>
        </authorList>
    </citation>
    <scope>NUCLEOTIDE SEQUENCE [LARGE SCALE GENOMIC DNA]</scope>
</reference>
<dbReference type="InterPro" id="IPR023387">
    <property type="entry name" value="DUF1653-like_dom"/>
</dbReference>
<dbReference type="Pfam" id="PF07866">
    <property type="entry name" value="DUF1653"/>
    <property type="match status" value="1"/>
</dbReference>
<dbReference type="AlphaFoldDB" id="A0A0G1R0V3"/>
<gene>
    <name evidence="2" type="ORF">UX22_C0021G0005</name>
</gene>
<feature type="domain" description="DUF1653" evidence="1">
    <location>
        <begin position="16"/>
        <end position="80"/>
    </location>
</feature>
<dbReference type="EMBL" id="LCLJ01000021">
    <property type="protein sequence ID" value="KKU14545.1"/>
    <property type="molecule type" value="Genomic_DNA"/>
</dbReference>
<evidence type="ECO:0000259" key="1">
    <source>
        <dbReference type="Pfam" id="PF07866"/>
    </source>
</evidence>
<organism evidence="2 3">
    <name type="scientific">Candidatus Jorgensenbacteria bacterium GW2011_GWA2_45_9</name>
    <dbReference type="NCBI Taxonomy" id="1618663"/>
    <lineage>
        <taxon>Bacteria</taxon>
        <taxon>Candidatus Joergenseniibacteriota</taxon>
    </lineage>
</organism>
<evidence type="ECO:0000313" key="2">
    <source>
        <dbReference type="EMBL" id="KKU14545.1"/>
    </source>
</evidence>
<protein>
    <recommendedName>
        <fullName evidence="1">DUF1653 domain-containing protein</fullName>
    </recommendedName>
</protein>
<dbReference type="Proteomes" id="UP000034727">
    <property type="component" value="Unassembled WGS sequence"/>
</dbReference>
<proteinExistence type="predicted"/>
<comment type="caution">
    <text evidence="2">The sequence shown here is derived from an EMBL/GenBank/DDBJ whole genome shotgun (WGS) entry which is preliminary data.</text>
</comment>
<dbReference type="InterPro" id="IPR037135">
    <property type="entry name" value="DUF1653-like_dom_sf"/>
</dbReference>
<sequence length="84" mass="9894">MKNNNQMQISKEIKPGKYRHYKGDIVEVIGMGVHSETLEEFVVYKHISGKRVGKGYFWVRPANIFIENVEIEGKTLPRFRRIEE</sequence>
<evidence type="ECO:0000313" key="3">
    <source>
        <dbReference type="Proteomes" id="UP000034727"/>
    </source>
</evidence>
<name>A0A0G1R0V3_9BACT</name>